<dbReference type="InterPro" id="IPR018392">
    <property type="entry name" value="LysM"/>
</dbReference>
<dbReference type="InterPro" id="IPR024300">
    <property type="entry name" value="SipL_SPOCS_dom"/>
</dbReference>
<accession>A0A9D1DJI6</accession>
<sequence length="507" mass="53986">MELSMKRSGIACCEKVFEYAMPVEQATETVVPDTMPDVERILCAEGMVIIRSKEVSEGRVTVSAGVAATVLYSPEGGGRPCRLSAVVPIELELDAPGVTQESIPVAMLSLTGVEARMLNPRKLLVRAVVYACVECYDRTEMSFCDGLEGDEAGDVEVLTDSRTISPVVCVREKTFVVSDEYRLQPGQPPLGEIVWHGVDIVPGSVRAVGSKIVFGGTVRMAVLYEAAETGELASASFETEFSQMLDTGVELSSPDCSVYTMLTAEYVEPMTLSGGERGISAEFHLVSQVVCTDSVRVVCVTDCYSNSRELDITSAETELGCVQRRSTVRATVHESLPASPPPVEICRVLCRTGTAVCEGGTLRCPVTVTVLYRAADGQFYSVARRLSSEAPAELGENEYAALVRASCSDCSASPTSSGADVRLLVDFELLVVKRIGVPQIDSVACGEALEAGGAPSLTVVRAGAGDTLWALGKRYRSTARLIAAQNGLAEGDALEGKTLLIPTARHK</sequence>
<dbReference type="Gene3D" id="3.10.350.10">
    <property type="entry name" value="LysM domain"/>
    <property type="match status" value="1"/>
</dbReference>
<dbReference type="Pfam" id="PF01476">
    <property type="entry name" value="LysM"/>
    <property type="match status" value="1"/>
</dbReference>
<evidence type="ECO:0000313" key="3">
    <source>
        <dbReference type="EMBL" id="HIR54020.1"/>
    </source>
</evidence>
<gene>
    <name evidence="3" type="ORF">IAD36_00230</name>
</gene>
<feature type="domain" description="LysM" evidence="1">
    <location>
        <begin position="464"/>
        <end position="502"/>
    </location>
</feature>
<comment type="caution">
    <text evidence="3">The sequence shown here is derived from an EMBL/GenBank/DDBJ whole genome shotgun (WGS) entry which is preliminary data.</text>
</comment>
<evidence type="ECO:0000313" key="4">
    <source>
        <dbReference type="Proteomes" id="UP000824238"/>
    </source>
</evidence>
<dbReference type="CDD" id="cd00118">
    <property type="entry name" value="LysM"/>
    <property type="match status" value="1"/>
</dbReference>
<protein>
    <submittedName>
        <fullName evidence="3">DUF3794 domain-containing protein</fullName>
    </submittedName>
</protein>
<reference evidence="3" key="2">
    <citation type="journal article" date="2021" name="PeerJ">
        <title>Extensive microbial diversity within the chicken gut microbiome revealed by metagenomics and culture.</title>
        <authorList>
            <person name="Gilroy R."/>
            <person name="Ravi A."/>
            <person name="Getino M."/>
            <person name="Pursley I."/>
            <person name="Horton D.L."/>
            <person name="Alikhan N.F."/>
            <person name="Baker D."/>
            <person name="Gharbi K."/>
            <person name="Hall N."/>
            <person name="Watson M."/>
            <person name="Adriaenssens E.M."/>
            <person name="Foster-Nyarko E."/>
            <person name="Jarju S."/>
            <person name="Secka A."/>
            <person name="Antonio M."/>
            <person name="Oren A."/>
            <person name="Chaudhuri R.R."/>
            <person name="La Ragione R."/>
            <person name="Hildebrand F."/>
            <person name="Pallen M.J."/>
        </authorList>
    </citation>
    <scope>NUCLEOTIDE SEQUENCE</scope>
    <source>
        <strain evidence="3">ChiGjej3B3-7149</strain>
    </source>
</reference>
<name>A0A9D1DJI6_9FIRM</name>
<dbReference type="Proteomes" id="UP000824238">
    <property type="component" value="Unassembled WGS sequence"/>
</dbReference>
<feature type="domain" description="SipL SPOCS" evidence="2">
    <location>
        <begin position="37"/>
        <end position="117"/>
    </location>
</feature>
<organism evidence="3 4">
    <name type="scientific">Candidatus Scatomorpha intestinigallinarum</name>
    <dbReference type="NCBI Taxonomy" id="2840923"/>
    <lineage>
        <taxon>Bacteria</taxon>
        <taxon>Bacillati</taxon>
        <taxon>Bacillota</taxon>
        <taxon>Clostridia</taxon>
        <taxon>Eubacteriales</taxon>
        <taxon>Candidatus Scatomorpha</taxon>
    </lineage>
</organism>
<reference evidence="3" key="1">
    <citation type="submission" date="2020-10" db="EMBL/GenBank/DDBJ databases">
        <authorList>
            <person name="Gilroy R."/>
        </authorList>
    </citation>
    <scope>NUCLEOTIDE SEQUENCE</scope>
    <source>
        <strain evidence="3">ChiGjej3B3-7149</strain>
    </source>
</reference>
<dbReference type="InterPro" id="IPR036779">
    <property type="entry name" value="LysM_dom_sf"/>
</dbReference>
<evidence type="ECO:0000259" key="1">
    <source>
        <dbReference type="Pfam" id="PF01476"/>
    </source>
</evidence>
<evidence type="ECO:0000259" key="2">
    <source>
        <dbReference type="Pfam" id="PF12673"/>
    </source>
</evidence>
<dbReference type="AlphaFoldDB" id="A0A9D1DJI6"/>
<proteinExistence type="predicted"/>
<dbReference type="Pfam" id="PF12673">
    <property type="entry name" value="SipL"/>
    <property type="match status" value="1"/>
</dbReference>
<dbReference type="EMBL" id="DVHH01000005">
    <property type="protein sequence ID" value="HIR54020.1"/>
    <property type="molecule type" value="Genomic_DNA"/>
</dbReference>